<dbReference type="EMBL" id="KV440971">
    <property type="protein sequence ID" value="OAD81170.1"/>
    <property type="molecule type" value="Genomic_DNA"/>
</dbReference>
<dbReference type="RefSeq" id="XP_018299210.1">
    <property type="nucleotide sequence ID" value="XM_018430055.1"/>
</dbReference>
<dbReference type="AlphaFoldDB" id="A0A163ES04"/>
<evidence type="ECO:0000313" key="1">
    <source>
        <dbReference type="EMBL" id="OAD81170.1"/>
    </source>
</evidence>
<name>A0A163ES04_PHYB8</name>
<accession>A0A163ES04</accession>
<dbReference type="GeneID" id="28990961"/>
<reference evidence="2" key="1">
    <citation type="submission" date="2015-06" db="EMBL/GenBank/DDBJ databases">
        <title>Expansion of signal transduction pathways in fungi by whole-genome duplication.</title>
        <authorList>
            <consortium name="DOE Joint Genome Institute"/>
            <person name="Corrochano L.M."/>
            <person name="Kuo A."/>
            <person name="Marcet-Houben M."/>
            <person name="Polaino S."/>
            <person name="Salamov A."/>
            <person name="Villalobos J.M."/>
            <person name="Alvarez M.I."/>
            <person name="Avalos J."/>
            <person name="Benito E.P."/>
            <person name="Benoit I."/>
            <person name="Burger G."/>
            <person name="Camino L.P."/>
            <person name="Canovas D."/>
            <person name="Cerda-Olmedo E."/>
            <person name="Cheng J.-F."/>
            <person name="Dominguez A."/>
            <person name="Elias M."/>
            <person name="Eslava A.P."/>
            <person name="Glaser F."/>
            <person name="Grimwood J."/>
            <person name="Gutierrez G."/>
            <person name="Heitman J."/>
            <person name="Henrissat B."/>
            <person name="Iturriaga E.A."/>
            <person name="Lang B.F."/>
            <person name="Lavin J.L."/>
            <person name="Lee S."/>
            <person name="Li W."/>
            <person name="Lindquist E."/>
            <person name="Lopez-Garcia S."/>
            <person name="Luque E.M."/>
            <person name="Marcos A.T."/>
            <person name="Martin J."/>
            <person name="McCluskey K."/>
            <person name="Medina H.R."/>
            <person name="Miralles-Duran A."/>
            <person name="Miyazaki A."/>
            <person name="Munoz-Torres E."/>
            <person name="Oguiza J.A."/>
            <person name="Ohm R."/>
            <person name="Olmedo M."/>
            <person name="Orejas M."/>
            <person name="Ortiz-Castellanos L."/>
            <person name="Pisabarro A.G."/>
            <person name="Rodriguez-Romero J."/>
            <person name="Ruiz-Herrera J."/>
            <person name="Ruiz-Vazquez R."/>
            <person name="Sanz C."/>
            <person name="Schackwitz W."/>
            <person name="Schmutz J."/>
            <person name="Shahriari M."/>
            <person name="Shelest E."/>
            <person name="Silva-Franco F."/>
            <person name="Soanes D."/>
            <person name="Syed K."/>
            <person name="Tagua V.G."/>
            <person name="Talbot N.J."/>
            <person name="Thon M."/>
            <person name="De vries R.P."/>
            <person name="Wiebenga A."/>
            <person name="Yadav J.S."/>
            <person name="Braun E.L."/>
            <person name="Baker S."/>
            <person name="Garre V."/>
            <person name="Horwitz B."/>
            <person name="Torres-Martinez S."/>
            <person name="Idnurm A."/>
            <person name="Herrera-Estrella A."/>
            <person name="Gabaldon T."/>
            <person name="Grigoriev I.V."/>
        </authorList>
    </citation>
    <scope>NUCLEOTIDE SEQUENCE [LARGE SCALE GENOMIC DNA]</scope>
    <source>
        <strain evidence="2">NRRL 1555(-)</strain>
    </source>
</reference>
<protein>
    <submittedName>
        <fullName evidence="1">Uncharacterized protein</fullName>
    </submittedName>
</protein>
<sequence length="145" mass="16551">MAIRISQDEQPSPKHAMDQKLLSHAAVIDMSKKSKFHSFTSPPPTIPLVDSSHSTISERHLQHNVDSAVNTLTAKLYAFDKANVDNPKYTSLCNKAKAHNMTYLMEDIRRFGPALNFETEKGKQFNKHIREHLIHTNWLNTSRDV</sequence>
<keyword evidence="2" id="KW-1185">Reference proteome</keyword>
<dbReference type="Proteomes" id="UP000077315">
    <property type="component" value="Unassembled WGS sequence"/>
</dbReference>
<dbReference type="OrthoDB" id="2276327at2759"/>
<organism evidence="1 2">
    <name type="scientific">Phycomyces blakesleeanus (strain ATCC 8743b / DSM 1359 / FGSC 10004 / NBRC 33097 / NRRL 1555)</name>
    <dbReference type="NCBI Taxonomy" id="763407"/>
    <lineage>
        <taxon>Eukaryota</taxon>
        <taxon>Fungi</taxon>
        <taxon>Fungi incertae sedis</taxon>
        <taxon>Mucoromycota</taxon>
        <taxon>Mucoromycotina</taxon>
        <taxon>Mucoromycetes</taxon>
        <taxon>Mucorales</taxon>
        <taxon>Phycomycetaceae</taxon>
        <taxon>Phycomyces</taxon>
    </lineage>
</organism>
<dbReference type="VEuPathDB" id="FungiDB:PHYBLDRAFT_138712"/>
<gene>
    <name evidence="1" type="ORF">PHYBLDRAFT_138712</name>
</gene>
<proteinExistence type="predicted"/>
<evidence type="ECO:0000313" key="2">
    <source>
        <dbReference type="Proteomes" id="UP000077315"/>
    </source>
</evidence>
<dbReference type="InParanoid" id="A0A163ES04"/>
<dbReference type="STRING" id="763407.A0A163ES04"/>